<feature type="region of interest" description="Disordered" evidence="6">
    <location>
        <begin position="1"/>
        <end position="241"/>
    </location>
</feature>
<feature type="compositionally biased region" description="Pro residues" evidence="6">
    <location>
        <begin position="89"/>
        <end position="100"/>
    </location>
</feature>
<keyword evidence="2 4" id="KW-0863">Zinc-finger</keyword>
<evidence type="ECO:0000259" key="7">
    <source>
        <dbReference type="PROSITE" id="PS50089"/>
    </source>
</evidence>
<evidence type="ECO:0000313" key="9">
    <source>
        <dbReference type="Proteomes" id="UP001158576"/>
    </source>
</evidence>
<feature type="domain" description="RING-type" evidence="7">
    <location>
        <begin position="598"/>
        <end position="640"/>
    </location>
</feature>
<name>A0ABN7S9F5_OIKDI</name>
<keyword evidence="3" id="KW-0862">Zinc</keyword>
<keyword evidence="9" id="KW-1185">Reference proteome</keyword>
<proteinExistence type="predicted"/>
<feature type="compositionally biased region" description="Low complexity" evidence="6">
    <location>
        <begin position="31"/>
        <end position="52"/>
    </location>
</feature>
<dbReference type="EMBL" id="OU015569">
    <property type="protein sequence ID" value="CAG5094623.1"/>
    <property type="molecule type" value="Genomic_DNA"/>
</dbReference>
<dbReference type="InterPro" id="IPR037381">
    <property type="entry name" value="RFWD3"/>
</dbReference>
<dbReference type="InterPro" id="IPR013083">
    <property type="entry name" value="Znf_RING/FYVE/PHD"/>
</dbReference>
<reference evidence="8 9" key="1">
    <citation type="submission" date="2021-04" db="EMBL/GenBank/DDBJ databases">
        <authorList>
            <person name="Bliznina A."/>
        </authorList>
    </citation>
    <scope>NUCLEOTIDE SEQUENCE [LARGE SCALE GENOMIC DNA]</scope>
</reference>
<keyword evidence="5" id="KW-0175">Coiled coil</keyword>
<feature type="compositionally biased region" description="Low complexity" evidence="6">
    <location>
        <begin position="107"/>
        <end position="118"/>
    </location>
</feature>
<feature type="compositionally biased region" description="Basic and acidic residues" evidence="6">
    <location>
        <begin position="201"/>
        <end position="231"/>
    </location>
</feature>
<evidence type="ECO:0000256" key="1">
    <source>
        <dbReference type="ARBA" id="ARBA00022723"/>
    </source>
</evidence>
<feature type="coiled-coil region" evidence="5">
    <location>
        <begin position="484"/>
        <end position="599"/>
    </location>
</feature>
<dbReference type="SUPFAM" id="SSF57850">
    <property type="entry name" value="RING/U-box"/>
    <property type="match status" value="1"/>
</dbReference>
<keyword evidence="1" id="KW-0479">Metal-binding</keyword>
<dbReference type="PANTHER" id="PTHR16047:SF7">
    <property type="entry name" value="E3 UBIQUITIN-PROTEIN LIGASE RFWD3"/>
    <property type="match status" value="1"/>
</dbReference>
<dbReference type="Gene3D" id="1.10.287.1490">
    <property type="match status" value="1"/>
</dbReference>
<evidence type="ECO:0000256" key="4">
    <source>
        <dbReference type="PROSITE-ProRule" id="PRU00175"/>
    </source>
</evidence>
<dbReference type="Proteomes" id="UP001158576">
    <property type="component" value="Chromosome XSR"/>
</dbReference>
<dbReference type="PANTHER" id="PTHR16047">
    <property type="entry name" value="RFWD3 PROTEIN"/>
    <property type="match status" value="1"/>
</dbReference>
<dbReference type="InterPro" id="IPR001841">
    <property type="entry name" value="Znf_RING"/>
</dbReference>
<gene>
    <name evidence="8" type="ORF">OKIOD_LOCUS5277</name>
</gene>
<dbReference type="Pfam" id="PF13639">
    <property type="entry name" value="zf-RING_2"/>
    <property type="match status" value="1"/>
</dbReference>
<feature type="compositionally biased region" description="Polar residues" evidence="6">
    <location>
        <begin position="1"/>
        <end position="12"/>
    </location>
</feature>
<evidence type="ECO:0000256" key="2">
    <source>
        <dbReference type="ARBA" id="ARBA00022771"/>
    </source>
</evidence>
<evidence type="ECO:0000256" key="6">
    <source>
        <dbReference type="SAM" id="MobiDB-lite"/>
    </source>
</evidence>
<sequence length="652" mass="75378">MTSTRTDLSTSFEEIGLDDIEDINKSEAGKKSPTISSLASSSSKDVSIIADASETEVSGDDEESSTAANRYLRKQSEMPLEEEPVVAPEQPPLPDSPPYTPRGLNDSLVSSGSLQSLRGRGRGRLRMPQPPKRTDLGESQRKFEKSPTDAVPPRTNHPFQYSDPEPKAEPALIENLEIAAPSPPQRATVESDFSEDDADDERNHSREESPALEDRPETPIRDQREEERNHGGEASNLQVPNEEFFNYEEIIQDLREELETTRTEFALQQGSQVDELNSLKEEIKRLIKRNTELGEENEEISQNYEQLRESYDQVFQQFEQASAELQESKNKNSVLTRRRQEERREFQKNLKTITEEKSELEAQIDGLQEEYEALKRTSEESLGTVAELKNLIRKKDAEVDSYHNDMEKYVKNIESEKNEQTAQRKKCERRIEELENENAQWKKARTNANRQVLYFLRSAADAQRLANEQCSKLNEDLKWKQGDCDSLKIQLQQANTKIEVQETEIRRLAQAEEDLHKNIRNELDEKEKLLMEKLQAESNVNDYRELNENQKAQLAQQSVRRKSMEELLNQEKQKRAQQAKEHKEKMERLEQLEEENNCAICFDPFNEQDHFQIALKCGHKFGNTCIKASFSRRQCCPTCNKPARESDFIRLY</sequence>
<organism evidence="8 9">
    <name type="scientific">Oikopleura dioica</name>
    <name type="common">Tunicate</name>
    <dbReference type="NCBI Taxonomy" id="34765"/>
    <lineage>
        <taxon>Eukaryota</taxon>
        <taxon>Metazoa</taxon>
        <taxon>Chordata</taxon>
        <taxon>Tunicata</taxon>
        <taxon>Appendicularia</taxon>
        <taxon>Copelata</taxon>
        <taxon>Oikopleuridae</taxon>
        <taxon>Oikopleura</taxon>
    </lineage>
</organism>
<feature type="compositionally biased region" description="Basic and acidic residues" evidence="6">
    <location>
        <begin position="132"/>
        <end position="147"/>
    </location>
</feature>
<dbReference type="Gene3D" id="3.30.40.10">
    <property type="entry name" value="Zinc/RING finger domain, C3HC4 (zinc finger)"/>
    <property type="match status" value="1"/>
</dbReference>
<dbReference type="PROSITE" id="PS50089">
    <property type="entry name" value="ZF_RING_2"/>
    <property type="match status" value="1"/>
</dbReference>
<protein>
    <submittedName>
        <fullName evidence="8">Oidioi.mRNA.OKI2018_I69.XSR.g13719.t1.cds</fullName>
    </submittedName>
</protein>
<accession>A0ABN7S9F5</accession>
<evidence type="ECO:0000313" key="8">
    <source>
        <dbReference type="EMBL" id="CAG5094623.1"/>
    </source>
</evidence>
<evidence type="ECO:0000256" key="5">
    <source>
        <dbReference type="SAM" id="Coils"/>
    </source>
</evidence>
<evidence type="ECO:0000256" key="3">
    <source>
        <dbReference type="ARBA" id="ARBA00022833"/>
    </source>
</evidence>
<feature type="compositionally biased region" description="Acidic residues" evidence="6">
    <location>
        <begin position="53"/>
        <end position="64"/>
    </location>
</feature>
<feature type="coiled-coil region" evidence="5">
    <location>
        <begin position="244"/>
        <end position="451"/>
    </location>
</feature>